<feature type="compositionally biased region" description="Polar residues" evidence="1">
    <location>
        <begin position="540"/>
        <end position="549"/>
    </location>
</feature>
<keyword evidence="4" id="KW-1185">Reference proteome</keyword>
<dbReference type="EMBL" id="JAPUFD010000003">
    <property type="protein sequence ID" value="MDI1486454.1"/>
    <property type="molecule type" value="Genomic_DNA"/>
</dbReference>
<dbReference type="AlphaFoldDB" id="A0AA43QJF1"/>
<evidence type="ECO:0000313" key="3">
    <source>
        <dbReference type="EMBL" id="MDI1486454.1"/>
    </source>
</evidence>
<feature type="compositionally biased region" description="Polar residues" evidence="1">
    <location>
        <begin position="641"/>
        <end position="654"/>
    </location>
</feature>
<feature type="signal peptide" evidence="2">
    <location>
        <begin position="1"/>
        <end position="22"/>
    </location>
</feature>
<keyword evidence="2" id="KW-0732">Signal</keyword>
<feature type="region of interest" description="Disordered" evidence="1">
    <location>
        <begin position="591"/>
        <end position="654"/>
    </location>
</feature>
<protein>
    <submittedName>
        <fullName evidence="3">Uncharacterized protein</fullName>
    </submittedName>
</protein>
<feature type="compositionally biased region" description="Basic and acidic residues" evidence="1">
    <location>
        <begin position="494"/>
        <end position="507"/>
    </location>
</feature>
<reference evidence="3" key="1">
    <citation type="journal article" date="2023" name="Genome Biol. Evol.">
        <title>First Whole Genome Sequence and Flow Cytometry Genome Size Data for the Lichen-Forming Fungus Ramalina farinacea (Ascomycota).</title>
        <authorList>
            <person name="Llewellyn T."/>
            <person name="Mian S."/>
            <person name="Hill R."/>
            <person name="Leitch I.J."/>
            <person name="Gaya E."/>
        </authorList>
    </citation>
    <scope>NUCLEOTIDE SEQUENCE</scope>
    <source>
        <strain evidence="3">LIQ254RAFAR</strain>
    </source>
</reference>
<dbReference type="Proteomes" id="UP001161017">
    <property type="component" value="Unassembled WGS sequence"/>
</dbReference>
<accession>A0AA43QJF1</accession>
<feature type="region of interest" description="Disordered" evidence="1">
    <location>
        <begin position="519"/>
        <end position="557"/>
    </location>
</feature>
<comment type="caution">
    <text evidence="3">The sequence shown here is derived from an EMBL/GenBank/DDBJ whole genome shotgun (WGS) entry which is preliminary data.</text>
</comment>
<organism evidence="3 4">
    <name type="scientific">Ramalina farinacea</name>
    <dbReference type="NCBI Taxonomy" id="258253"/>
    <lineage>
        <taxon>Eukaryota</taxon>
        <taxon>Fungi</taxon>
        <taxon>Dikarya</taxon>
        <taxon>Ascomycota</taxon>
        <taxon>Pezizomycotina</taxon>
        <taxon>Lecanoromycetes</taxon>
        <taxon>OSLEUM clade</taxon>
        <taxon>Lecanoromycetidae</taxon>
        <taxon>Lecanorales</taxon>
        <taxon>Lecanorineae</taxon>
        <taxon>Ramalinaceae</taxon>
        <taxon>Ramalina</taxon>
    </lineage>
</organism>
<feature type="region of interest" description="Disordered" evidence="1">
    <location>
        <begin position="476"/>
        <end position="507"/>
    </location>
</feature>
<evidence type="ECO:0000313" key="4">
    <source>
        <dbReference type="Proteomes" id="UP001161017"/>
    </source>
</evidence>
<gene>
    <name evidence="3" type="ORF">OHK93_005682</name>
</gene>
<evidence type="ECO:0000256" key="2">
    <source>
        <dbReference type="SAM" id="SignalP"/>
    </source>
</evidence>
<name>A0AA43QJF1_9LECA</name>
<evidence type="ECO:0000256" key="1">
    <source>
        <dbReference type="SAM" id="MobiDB-lite"/>
    </source>
</evidence>
<proteinExistence type="predicted"/>
<sequence length="654" mass="71526">MPSQYNFSLWTPLLKAWLCLEAYQSGRQITDDIKCQVKEGIRVSFPHPSYILDRSKQLQMANCVSVPICTPWFKVEAAVLQNGQRLAFGSFLLPSITPIAAIDNYKVQQKSLTGLRRVVRDHHATNQVRLAERASCNIPASLAIANDNAIIKIGRICKPLPEGINTTAANYSSDLSNFESGSPCSRYNKTSPRSFASCSISSTESECWPNAGNVFSSAGPLTTLDNPQLPIESGRDTFMRSRQPRINDLAQIDPAIIANPVRRKSSLPRIPSPADRETFEALLEVGVGKSEKSKTTQTTKATPMLRELPTSSSAASQEKVCPGSDAVHEVEHPRSTSPIQAPHETEDLNHTVTFAMMDGSYESKTMLTPSLIRGEKFLDALSKAEIVKVGQLPEHMSLFQVLIDGHGSQSRSEALDWLNIDRCHCPDLDTEVEELDLSRPQFRTPHAGNFRADLISCQLPTLEAGTESREATIVEEGDSLHTASQNNVDPSAELARERMAPGEDAKRAISTRDYVMCANASGSGPDNNEFEDDQADMETSLATSPVSDNEANDDPVDRLLDDARRAGGSSYTIRSALKDAIFCKNIRRNDPKVEKKQTHGTVSGDTVKTAKAGPHLQSHSMDRPAGKTHGGQKKGAVPRQMTFTARQSQSKASL</sequence>
<feature type="chain" id="PRO_5041422255" evidence="2">
    <location>
        <begin position="23"/>
        <end position="654"/>
    </location>
</feature>